<dbReference type="CDD" id="cd20736">
    <property type="entry name" value="PoNe_Nuclease"/>
    <property type="match status" value="1"/>
</dbReference>
<dbReference type="Pfam" id="PF02021">
    <property type="entry name" value="UPF0102"/>
    <property type="match status" value="1"/>
</dbReference>
<dbReference type="PANTHER" id="PTHR34039:SF1">
    <property type="entry name" value="UPF0102 PROTEIN YRAN"/>
    <property type="match status" value="1"/>
</dbReference>
<accession>A0A087BQD5</accession>
<comment type="similarity">
    <text evidence="1">Belongs to the UPF0102 family.</text>
</comment>
<dbReference type="InterPro" id="IPR011856">
    <property type="entry name" value="tRNA_endonuc-like_dom_sf"/>
</dbReference>
<reference evidence="2 3" key="1">
    <citation type="submission" date="2014-03" db="EMBL/GenBank/DDBJ databases">
        <title>Genomics of Bifidobacteria.</title>
        <authorList>
            <person name="Ventura M."/>
            <person name="Milani C."/>
            <person name="Lugli G.A."/>
        </authorList>
    </citation>
    <scope>NUCLEOTIDE SEQUENCE [LARGE SCALE GENOMIC DNA]</scope>
    <source>
        <strain evidence="2 3">LMG 11592</strain>
    </source>
</reference>
<dbReference type="eggNOG" id="COG0792">
    <property type="taxonomic scope" value="Bacteria"/>
</dbReference>
<proteinExistence type="inferred from homology"/>
<sequence length="96" mass="10967">MIERNWRSRHGELDIIALDDDGYLVFVEVKTRRSTRFGTPAEAVTPRKQRHLRLASCEWLAEGRLGRTHHHGIRFDVMSITVSGGLPRATLLRGAF</sequence>
<evidence type="ECO:0000313" key="3">
    <source>
        <dbReference type="Proteomes" id="UP000029014"/>
    </source>
</evidence>
<dbReference type="InterPro" id="IPR011335">
    <property type="entry name" value="Restrct_endonuc-II-like"/>
</dbReference>
<dbReference type="InterPro" id="IPR003509">
    <property type="entry name" value="UPF0102_YraN-like"/>
</dbReference>
<organism evidence="2 3">
    <name type="scientific">Bifidobacterium minimum</name>
    <dbReference type="NCBI Taxonomy" id="1693"/>
    <lineage>
        <taxon>Bacteria</taxon>
        <taxon>Bacillati</taxon>
        <taxon>Actinomycetota</taxon>
        <taxon>Actinomycetes</taxon>
        <taxon>Bifidobacteriales</taxon>
        <taxon>Bifidobacteriaceae</taxon>
        <taxon>Bifidobacterium</taxon>
    </lineage>
</organism>
<keyword evidence="3" id="KW-1185">Reference proteome</keyword>
<dbReference type="AlphaFoldDB" id="A0A087BQD5"/>
<dbReference type="EMBL" id="JGZD01000007">
    <property type="protein sequence ID" value="KFI73235.1"/>
    <property type="molecule type" value="Genomic_DNA"/>
</dbReference>
<name>A0A087BQD5_9BIFI</name>
<dbReference type="PANTHER" id="PTHR34039">
    <property type="entry name" value="UPF0102 PROTEIN YRAN"/>
    <property type="match status" value="1"/>
</dbReference>
<dbReference type="Gene3D" id="3.40.1350.10">
    <property type="match status" value="1"/>
</dbReference>
<keyword evidence="2" id="KW-0540">Nuclease</keyword>
<comment type="caution">
    <text evidence="2">The sequence shown here is derived from an EMBL/GenBank/DDBJ whole genome shotgun (WGS) entry which is preliminary data.</text>
</comment>
<keyword evidence="2" id="KW-0255">Endonuclease</keyword>
<evidence type="ECO:0000313" key="2">
    <source>
        <dbReference type="EMBL" id="KFI73235.1"/>
    </source>
</evidence>
<dbReference type="Proteomes" id="UP000029014">
    <property type="component" value="Unassembled WGS sequence"/>
</dbReference>
<dbReference type="GO" id="GO:0003676">
    <property type="term" value="F:nucleic acid binding"/>
    <property type="evidence" value="ECO:0007669"/>
    <property type="project" value="InterPro"/>
</dbReference>
<keyword evidence="2" id="KW-0378">Hydrolase</keyword>
<evidence type="ECO:0000256" key="1">
    <source>
        <dbReference type="ARBA" id="ARBA00006738"/>
    </source>
</evidence>
<dbReference type="SUPFAM" id="SSF52980">
    <property type="entry name" value="Restriction endonuclease-like"/>
    <property type="match status" value="1"/>
</dbReference>
<protein>
    <submittedName>
        <fullName evidence="2">Endonuclease</fullName>
    </submittedName>
</protein>
<gene>
    <name evidence="2" type="ORF">BMIN_0653</name>
</gene>
<dbReference type="GO" id="GO:0004519">
    <property type="term" value="F:endonuclease activity"/>
    <property type="evidence" value="ECO:0007669"/>
    <property type="project" value="UniProtKB-KW"/>
</dbReference>
<dbReference type="STRING" id="1693.BMIN_0653"/>